<gene>
    <name evidence="1" type="ORF">CEXT_173451</name>
</gene>
<organism evidence="1 2">
    <name type="scientific">Caerostris extrusa</name>
    <name type="common">Bark spider</name>
    <name type="synonym">Caerostris bankana</name>
    <dbReference type="NCBI Taxonomy" id="172846"/>
    <lineage>
        <taxon>Eukaryota</taxon>
        <taxon>Metazoa</taxon>
        <taxon>Ecdysozoa</taxon>
        <taxon>Arthropoda</taxon>
        <taxon>Chelicerata</taxon>
        <taxon>Arachnida</taxon>
        <taxon>Araneae</taxon>
        <taxon>Araneomorphae</taxon>
        <taxon>Entelegynae</taxon>
        <taxon>Araneoidea</taxon>
        <taxon>Araneidae</taxon>
        <taxon>Caerostris</taxon>
    </lineage>
</organism>
<evidence type="ECO:0000313" key="2">
    <source>
        <dbReference type="Proteomes" id="UP001054945"/>
    </source>
</evidence>
<comment type="caution">
    <text evidence="1">The sequence shown here is derived from an EMBL/GenBank/DDBJ whole genome shotgun (WGS) entry which is preliminary data.</text>
</comment>
<sequence length="81" mass="8904">MPKRTTEMRSVYLTVFIKKEPIEFDPEPCTSADMVIKHEFVVCSEDFSGSSADVPPSTEPTSHVTLPVACLASNQQTDNGQ</sequence>
<reference evidence="1 2" key="1">
    <citation type="submission" date="2021-06" db="EMBL/GenBank/DDBJ databases">
        <title>Caerostris extrusa draft genome.</title>
        <authorList>
            <person name="Kono N."/>
            <person name="Arakawa K."/>
        </authorList>
    </citation>
    <scope>NUCLEOTIDE SEQUENCE [LARGE SCALE GENOMIC DNA]</scope>
</reference>
<dbReference type="AlphaFoldDB" id="A0AAV4Y325"/>
<protein>
    <submittedName>
        <fullName evidence="1">Uncharacterized protein</fullName>
    </submittedName>
</protein>
<dbReference type="EMBL" id="BPLR01018716">
    <property type="protein sequence ID" value="GIZ01753.1"/>
    <property type="molecule type" value="Genomic_DNA"/>
</dbReference>
<keyword evidence="2" id="KW-1185">Reference proteome</keyword>
<proteinExistence type="predicted"/>
<accession>A0AAV4Y325</accession>
<name>A0AAV4Y325_CAEEX</name>
<dbReference type="Proteomes" id="UP001054945">
    <property type="component" value="Unassembled WGS sequence"/>
</dbReference>
<evidence type="ECO:0000313" key="1">
    <source>
        <dbReference type="EMBL" id="GIZ01753.1"/>
    </source>
</evidence>